<dbReference type="EMBL" id="FNCC01000003">
    <property type="protein sequence ID" value="SDF79599.1"/>
    <property type="molecule type" value="Genomic_DNA"/>
</dbReference>
<gene>
    <name evidence="1" type="ORF">SAMN05216553_103327</name>
</gene>
<dbReference type="Gene3D" id="1.10.287.1060">
    <property type="entry name" value="ESAT-6-like"/>
    <property type="match status" value="1"/>
</dbReference>
<keyword evidence="2" id="KW-1185">Reference proteome</keyword>
<dbReference type="GO" id="GO:0009306">
    <property type="term" value="P:protein secretion"/>
    <property type="evidence" value="ECO:0007669"/>
    <property type="project" value="InterPro"/>
</dbReference>
<name>A0A1G7P1V9_9PSEU</name>
<proteinExistence type="predicted"/>
<protein>
    <submittedName>
        <fullName evidence="1">Excreted virulence factor EspC, type VII ESX diderm</fullName>
    </submittedName>
</protein>
<evidence type="ECO:0000313" key="1">
    <source>
        <dbReference type="EMBL" id="SDF79599.1"/>
    </source>
</evidence>
<dbReference type="SUPFAM" id="SSF140453">
    <property type="entry name" value="EsxAB dimer-like"/>
    <property type="match status" value="1"/>
</dbReference>
<dbReference type="AlphaFoldDB" id="A0A1G7P1V9"/>
<organism evidence="1 2">
    <name type="scientific">Lentzea fradiae</name>
    <dbReference type="NCBI Taxonomy" id="200378"/>
    <lineage>
        <taxon>Bacteria</taxon>
        <taxon>Bacillati</taxon>
        <taxon>Actinomycetota</taxon>
        <taxon>Actinomycetes</taxon>
        <taxon>Pseudonocardiales</taxon>
        <taxon>Pseudonocardiaceae</taxon>
        <taxon>Lentzea</taxon>
    </lineage>
</organism>
<dbReference type="Proteomes" id="UP000199623">
    <property type="component" value="Unassembled WGS sequence"/>
</dbReference>
<accession>A0A1G7P1V9</accession>
<sequence>MSTPDNFTVDHEQLRGHAATLAGYADQLSATAARMPDRLGQELGSFAQFLAAGLGGAMGRTRTAFGDVASTLDKVSIGVRQTADAYQRTDDGNAASFTGVDR</sequence>
<evidence type="ECO:0000313" key="2">
    <source>
        <dbReference type="Proteomes" id="UP000199623"/>
    </source>
</evidence>
<dbReference type="STRING" id="200378.SAMN05216553_103327"/>
<reference evidence="2" key="1">
    <citation type="submission" date="2016-10" db="EMBL/GenBank/DDBJ databases">
        <authorList>
            <person name="Varghese N."/>
            <person name="Submissions S."/>
        </authorList>
    </citation>
    <scope>NUCLEOTIDE SEQUENCE [LARGE SCALE GENOMIC DNA]</scope>
    <source>
        <strain evidence="2">CGMCC 4.3506</strain>
    </source>
</reference>
<dbReference type="Pfam" id="PF10824">
    <property type="entry name" value="T7SS_ESX_EspC"/>
    <property type="match status" value="1"/>
</dbReference>
<dbReference type="InterPro" id="IPR022536">
    <property type="entry name" value="EspC"/>
</dbReference>
<dbReference type="RefSeq" id="WP_090047434.1">
    <property type="nucleotide sequence ID" value="NZ_FNCC01000003.1"/>
</dbReference>
<dbReference type="InterPro" id="IPR036689">
    <property type="entry name" value="ESAT-6-like_sf"/>
</dbReference>
<dbReference type="OrthoDB" id="3693305at2"/>